<gene>
    <name evidence="3" type="ORF">C492_10085</name>
</gene>
<name>L9XHE2_9EURY</name>
<proteinExistence type="predicted"/>
<dbReference type="AlphaFoldDB" id="L9XHE2"/>
<evidence type="ECO:0000256" key="1">
    <source>
        <dbReference type="SAM" id="MobiDB-lite"/>
    </source>
</evidence>
<protein>
    <submittedName>
        <fullName evidence="3">Cupin</fullName>
    </submittedName>
</protein>
<dbReference type="RefSeq" id="WP_008422937.1">
    <property type="nucleotide sequence ID" value="NZ_AOIA01000092.1"/>
</dbReference>
<dbReference type="STRING" id="1227498.C492_10085"/>
<dbReference type="InterPro" id="IPR011051">
    <property type="entry name" value="RmlC_Cupin_sf"/>
</dbReference>
<keyword evidence="4" id="KW-1185">Reference proteome</keyword>
<dbReference type="EMBL" id="AOIA01000092">
    <property type="protein sequence ID" value="ELY60841.1"/>
    <property type="molecule type" value="Genomic_DNA"/>
</dbReference>
<feature type="region of interest" description="Disordered" evidence="1">
    <location>
        <begin position="84"/>
        <end position="113"/>
    </location>
</feature>
<dbReference type="InterPro" id="IPR013096">
    <property type="entry name" value="Cupin_2"/>
</dbReference>
<reference evidence="3 4" key="1">
    <citation type="journal article" date="2014" name="PLoS Genet.">
        <title>Phylogenetically driven sequencing of extremely halophilic archaea reveals strategies for static and dynamic osmo-response.</title>
        <authorList>
            <person name="Becker E.A."/>
            <person name="Seitzer P.M."/>
            <person name="Tritt A."/>
            <person name="Larsen D."/>
            <person name="Krusor M."/>
            <person name="Yao A.I."/>
            <person name="Wu D."/>
            <person name="Madern D."/>
            <person name="Eisen J.A."/>
            <person name="Darling A.E."/>
            <person name="Facciotti M.T."/>
        </authorList>
    </citation>
    <scope>NUCLEOTIDE SEQUENCE [LARGE SCALE GENOMIC DNA]</scope>
    <source>
        <strain evidence="3 4">DSM 18795</strain>
    </source>
</reference>
<feature type="compositionally biased region" description="Basic and acidic residues" evidence="1">
    <location>
        <begin position="104"/>
        <end position="113"/>
    </location>
</feature>
<dbReference type="Pfam" id="PF07883">
    <property type="entry name" value="Cupin_2"/>
    <property type="match status" value="1"/>
</dbReference>
<organism evidence="3 4">
    <name type="scientific">Natronococcus jeotgali DSM 18795</name>
    <dbReference type="NCBI Taxonomy" id="1227498"/>
    <lineage>
        <taxon>Archaea</taxon>
        <taxon>Methanobacteriati</taxon>
        <taxon>Methanobacteriota</taxon>
        <taxon>Stenosarchaea group</taxon>
        <taxon>Halobacteria</taxon>
        <taxon>Halobacteriales</taxon>
        <taxon>Natrialbaceae</taxon>
        <taxon>Natronococcus</taxon>
    </lineage>
</organism>
<feature type="domain" description="Cupin type-2" evidence="2">
    <location>
        <begin position="33"/>
        <end position="96"/>
    </location>
</feature>
<dbReference type="Gene3D" id="2.60.120.10">
    <property type="entry name" value="Jelly Rolls"/>
    <property type="match status" value="1"/>
</dbReference>
<dbReference type="SUPFAM" id="SSF51182">
    <property type="entry name" value="RmlC-like cupins"/>
    <property type="match status" value="1"/>
</dbReference>
<evidence type="ECO:0000313" key="3">
    <source>
        <dbReference type="EMBL" id="ELY60841.1"/>
    </source>
</evidence>
<sequence length="113" mass="12311">MEKANASEAGLEEVSDGVYLATLATGERASVKLWRIDPGAELPVHEHENEQIGYVLEGRLIARADGEEVRLDPGDCYRFPSRECHGAENRSSEPAVGIGVLAPPRERPDWGDA</sequence>
<evidence type="ECO:0000259" key="2">
    <source>
        <dbReference type="Pfam" id="PF07883"/>
    </source>
</evidence>
<dbReference type="PANTHER" id="PTHR40112">
    <property type="entry name" value="H2HPP ISOMERASE"/>
    <property type="match status" value="1"/>
</dbReference>
<comment type="caution">
    <text evidence="3">The sequence shown here is derived from an EMBL/GenBank/DDBJ whole genome shotgun (WGS) entry which is preliminary data.</text>
</comment>
<accession>L9XHE2</accession>
<evidence type="ECO:0000313" key="4">
    <source>
        <dbReference type="Proteomes" id="UP000011531"/>
    </source>
</evidence>
<dbReference type="OrthoDB" id="114121at2157"/>
<dbReference type="PANTHER" id="PTHR40112:SF1">
    <property type="entry name" value="H2HPP ISOMERASE"/>
    <property type="match status" value="1"/>
</dbReference>
<dbReference type="InterPro" id="IPR052535">
    <property type="entry name" value="Bacilysin_H2HPP_isomerase"/>
</dbReference>
<dbReference type="Proteomes" id="UP000011531">
    <property type="component" value="Unassembled WGS sequence"/>
</dbReference>
<dbReference type="CDD" id="cd02238">
    <property type="entry name" value="cupin_KdgF"/>
    <property type="match status" value="1"/>
</dbReference>
<dbReference type="InterPro" id="IPR014710">
    <property type="entry name" value="RmlC-like_jellyroll"/>
</dbReference>